<organism evidence="1 2">
    <name type="scientific">Acaulospora morrowiae</name>
    <dbReference type="NCBI Taxonomy" id="94023"/>
    <lineage>
        <taxon>Eukaryota</taxon>
        <taxon>Fungi</taxon>
        <taxon>Fungi incertae sedis</taxon>
        <taxon>Mucoromycota</taxon>
        <taxon>Glomeromycotina</taxon>
        <taxon>Glomeromycetes</taxon>
        <taxon>Diversisporales</taxon>
        <taxon>Acaulosporaceae</taxon>
        <taxon>Acaulospora</taxon>
    </lineage>
</organism>
<evidence type="ECO:0000313" key="1">
    <source>
        <dbReference type="EMBL" id="CAG8444309.1"/>
    </source>
</evidence>
<protein>
    <submittedName>
        <fullName evidence="1">2388_t:CDS:1</fullName>
    </submittedName>
</protein>
<accession>A0A9N8VAI3</accession>
<gene>
    <name evidence="1" type="ORF">AMORRO_LOCUS507</name>
</gene>
<dbReference type="AlphaFoldDB" id="A0A9N8VAI3"/>
<dbReference type="EMBL" id="CAJVPV010000138">
    <property type="protein sequence ID" value="CAG8444309.1"/>
    <property type="molecule type" value="Genomic_DNA"/>
</dbReference>
<evidence type="ECO:0000313" key="2">
    <source>
        <dbReference type="Proteomes" id="UP000789342"/>
    </source>
</evidence>
<comment type="caution">
    <text evidence="1">The sequence shown here is derived from an EMBL/GenBank/DDBJ whole genome shotgun (WGS) entry which is preliminary data.</text>
</comment>
<reference evidence="1" key="1">
    <citation type="submission" date="2021-06" db="EMBL/GenBank/DDBJ databases">
        <authorList>
            <person name="Kallberg Y."/>
            <person name="Tangrot J."/>
            <person name="Rosling A."/>
        </authorList>
    </citation>
    <scope>NUCLEOTIDE SEQUENCE</scope>
    <source>
        <strain evidence="1">CL551</strain>
    </source>
</reference>
<keyword evidence="2" id="KW-1185">Reference proteome</keyword>
<name>A0A9N8VAI3_9GLOM</name>
<sequence>MEKRHFPPDTCVTSHDLWNSSIALTLNSCSSSRSSTAHHLSRLTVCDKPAGYLSVPDHIFIGHDVSRPKKNILHLEKIHPRTVTIDKFVKRVLSVILSRGQSVFLSRKILDKGPNPHIADLPK</sequence>
<dbReference type="Proteomes" id="UP000789342">
    <property type="component" value="Unassembled WGS sequence"/>
</dbReference>
<proteinExistence type="predicted"/>